<name>A0A1V9Z8X2_9STRA</name>
<keyword evidence="3" id="KW-1185">Reference proteome</keyword>
<dbReference type="Proteomes" id="UP000243217">
    <property type="component" value="Unassembled WGS sequence"/>
</dbReference>
<feature type="region of interest" description="Disordered" evidence="1">
    <location>
        <begin position="115"/>
        <end position="139"/>
    </location>
</feature>
<accession>A0A1V9Z8X2</accession>
<sequence>MSVQQTPRRVGSNAGSSSSIEHATTEYWKQHGALKMSYLDDVHMVYNAFQKYLESPDIEERRKISYLIDFVVFCKQVLEEDSSTDAIRPWEELARVRKYISNIVVPYVTKLSTDDLPERVEDDESMGRDSLNSPPQNVQNQVKVSWTGRRHGDLGQRPSFTLPPPSSIDDRVSMASSGNTYSSFTSDANMDYWRSHAALKEAHFANVLAVHSAFQQHLSKPDAGQSEQRQKIEYLMGYVEFCLLVLQETPAHHPARPSADLRRLTKSIHKIITPYMQKLTQSSSISSLSSGSGKMLPSMSDQLSAVKNQTNITMSPTLRDERQQRLEAYWQQHTHLKQTYLAKVVEAHHFFQTYLQRYQGQKSQEHIQDVIHLFEYADYCGQVLEETPMTHGPRDMVELEHVFNYITTIIQPHFEKLQAEVNQHFSPLRDTFLSTEISLPSLAASNASSAPRTDTSSLSSTASESSSVYWRKHAALKEIYGQKVLMVLQSFKKYVQANSQAKSATEARKLARLYEMLEQVEFCCNVFAESDRTHPARDIAELDAVHQCITQVVIPYCQSIDGIDSKAIF</sequence>
<gene>
    <name evidence="2" type="ORF">THRCLA_08183</name>
</gene>
<dbReference type="AlphaFoldDB" id="A0A1V9Z8X2"/>
<reference evidence="2 3" key="1">
    <citation type="journal article" date="2014" name="Genome Biol. Evol.">
        <title>The secreted proteins of Achlya hypogyna and Thraustotheca clavata identify the ancestral oomycete secretome and reveal gene acquisitions by horizontal gene transfer.</title>
        <authorList>
            <person name="Misner I."/>
            <person name="Blouin N."/>
            <person name="Leonard G."/>
            <person name="Richards T.A."/>
            <person name="Lane C.E."/>
        </authorList>
    </citation>
    <scope>NUCLEOTIDE SEQUENCE [LARGE SCALE GENOMIC DNA]</scope>
    <source>
        <strain evidence="2 3">ATCC 34112</strain>
    </source>
</reference>
<organism evidence="2 3">
    <name type="scientific">Thraustotheca clavata</name>
    <dbReference type="NCBI Taxonomy" id="74557"/>
    <lineage>
        <taxon>Eukaryota</taxon>
        <taxon>Sar</taxon>
        <taxon>Stramenopiles</taxon>
        <taxon>Oomycota</taxon>
        <taxon>Saprolegniomycetes</taxon>
        <taxon>Saprolegniales</taxon>
        <taxon>Achlyaceae</taxon>
        <taxon>Thraustotheca</taxon>
    </lineage>
</organism>
<comment type="caution">
    <text evidence="2">The sequence shown here is derived from an EMBL/GenBank/DDBJ whole genome shotgun (WGS) entry which is preliminary data.</text>
</comment>
<dbReference type="EMBL" id="JNBS01002189">
    <property type="protein sequence ID" value="OQR94382.1"/>
    <property type="molecule type" value="Genomic_DNA"/>
</dbReference>
<protein>
    <submittedName>
        <fullName evidence="2">Uncharacterized protein</fullName>
    </submittedName>
</protein>
<evidence type="ECO:0000313" key="3">
    <source>
        <dbReference type="Proteomes" id="UP000243217"/>
    </source>
</evidence>
<dbReference type="OrthoDB" id="69171at2759"/>
<proteinExistence type="predicted"/>
<evidence type="ECO:0000313" key="2">
    <source>
        <dbReference type="EMBL" id="OQR94382.1"/>
    </source>
</evidence>
<feature type="region of interest" description="Disordered" evidence="1">
    <location>
        <begin position="154"/>
        <end position="174"/>
    </location>
</feature>
<evidence type="ECO:0000256" key="1">
    <source>
        <dbReference type="SAM" id="MobiDB-lite"/>
    </source>
</evidence>
<dbReference type="STRING" id="74557.A0A1V9Z8X2"/>
<feature type="compositionally biased region" description="Polar residues" evidence="1">
    <location>
        <begin position="130"/>
        <end position="139"/>
    </location>
</feature>